<feature type="compositionally biased region" description="Basic and acidic residues" evidence="1">
    <location>
        <begin position="14"/>
        <end position="38"/>
    </location>
</feature>
<dbReference type="Proteomes" id="UP000583454">
    <property type="component" value="Unassembled WGS sequence"/>
</dbReference>
<comment type="caution">
    <text evidence="2">The sequence shown here is derived from an EMBL/GenBank/DDBJ whole genome shotgun (WGS) entry which is preliminary data.</text>
</comment>
<evidence type="ECO:0000256" key="1">
    <source>
        <dbReference type="SAM" id="MobiDB-lite"/>
    </source>
</evidence>
<reference evidence="2 3" key="1">
    <citation type="submission" date="2020-08" db="EMBL/GenBank/DDBJ databases">
        <title>Genomic Encyclopedia of Type Strains, Phase IV (KMG-IV): sequencing the most valuable type-strain genomes for metagenomic binning, comparative biology and taxonomic classification.</title>
        <authorList>
            <person name="Goeker M."/>
        </authorList>
    </citation>
    <scope>NUCLEOTIDE SEQUENCE [LARGE SCALE GENOMIC DNA]</scope>
    <source>
        <strain evidence="2 3">DSM 2163</strain>
    </source>
</reference>
<protein>
    <submittedName>
        <fullName evidence="2">Uncharacterized protein</fullName>
    </submittedName>
</protein>
<dbReference type="RefSeq" id="WP_183571043.1">
    <property type="nucleotide sequence ID" value="NZ_JACHOP010000014.1"/>
</dbReference>
<gene>
    <name evidence="2" type="ORF">HNR00_003248</name>
</gene>
<dbReference type="EMBL" id="JACHOP010000014">
    <property type="protein sequence ID" value="MBB5758526.1"/>
    <property type="molecule type" value="Genomic_DNA"/>
</dbReference>
<feature type="region of interest" description="Disordered" evidence="1">
    <location>
        <begin position="14"/>
        <end position="53"/>
    </location>
</feature>
<evidence type="ECO:0000313" key="2">
    <source>
        <dbReference type="EMBL" id="MBB5758526.1"/>
    </source>
</evidence>
<organism evidence="2 3">
    <name type="scientific">Methylorubrum rhodinum</name>
    <dbReference type="NCBI Taxonomy" id="29428"/>
    <lineage>
        <taxon>Bacteria</taxon>
        <taxon>Pseudomonadati</taxon>
        <taxon>Pseudomonadota</taxon>
        <taxon>Alphaproteobacteria</taxon>
        <taxon>Hyphomicrobiales</taxon>
        <taxon>Methylobacteriaceae</taxon>
        <taxon>Methylorubrum</taxon>
    </lineage>
</organism>
<name>A0A840ZLQ2_9HYPH</name>
<proteinExistence type="predicted"/>
<sequence length="53" mass="5941">MGFSQEEARALLEKEAAQAAAHDAEERRWKARQEREVDAAPGPVPPLRPAFVR</sequence>
<keyword evidence="3" id="KW-1185">Reference proteome</keyword>
<feature type="compositionally biased region" description="Pro residues" evidence="1">
    <location>
        <begin position="42"/>
        <end position="53"/>
    </location>
</feature>
<accession>A0A840ZLQ2</accession>
<dbReference type="AlphaFoldDB" id="A0A840ZLQ2"/>
<evidence type="ECO:0000313" key="3">
    <source>
        <dbReference type="Proteomes" id="UP000583454"/>
    </source>
</evidence>